<dbReference type="GO" id="GO:0005634">
    <property type="term" value="C:nucleus"/>
    <property type="evidence" value="ECO:0007669"/>
    <property type="project" value="TreeGrafter"/>
</dbReference>
<dbReference type="GO" id="GO:0035861">
    <property type="term" value="C:site of double-strand break"/>
    <property type="evidence" value="ECO:0007669"/>
    <property type="project" value="TreeGrafter"/>
</dbReference>
<dbReference type="InterPro" id="IPR027873">
    <property type="entry name" value="PAXX"/>
</dbReference>
<dbReference type="Pfam" id="PF15384">
    <property type="entry name" value="PAXX"/>
    <property type="match status" value="1"/>
</dbReference>
<dbReference type="OrthoDB" id="5969703at2759"/>
<evidence type="ECO:0000313" key="2">
    <source>
        <dbReference type="EnsemblMetazoa" id="CLYHEMP005981.1"/>
    </source>
</evidence>
<reference evidence="2" key="1">
    <citation type="submission" date="2021-01" db="UniProtKB">
        <authorList>
            <consortium name="EnsemblMetazoa"/>
        </authorList>
    </citation>
    <scope>IDENTIFICATION</scope>
</reference>
<evidence type="ECO:0000313" key="3">
    <source>
        <dbReference type="Proteomes" id="UP000594262"/>
    </source>
</evidence>
<dbReference type="GeneID" id="136820629"/>
<dbReference type="AlphaFoldDB" id="A0A7M5V992"/>
<proteinExistence type="predicted"/>
<dbReference type="PANTHER" id="PTHR28586">
    <property type="entry name" value="PROTEIN PAXX"/>
    <property type="match status" value="1"/>
</dbReference>
<dbReference type="PANTHER" id="PTHR28586:SF1">
    <property type="entry name" value="PROTEIN PAXX"/>
    <property type="match status" value="1"/>
</dbReference>
<keyword evidence="3" id="KW-1185">Reference proteome</keyword>
<dbReference type="RefSeq" id="XP_066932926.1">
    <property type="nucleotide sequence ID" value="XM_067076825.1"/>
</dbReference>
<accession>A0A7M5V992</accession>
<dbReference type="GO" id="GO:0070419">
    <property type="term" value="C:nonhomologous end joining complex"/>
    <property type="evidence" value="ECO:0007669"/>
    <property type="project" value="TreeGrafter"/>
</dbReference>
<protein>
    <submittedName>
        <fullName evidence="2">Uncharacterized protein</fullName>
    </submittedName>
</protein>
<organism evidence="2 3">
    <name type="scientific">Clytia hemisphaerica</name>
    <dbReference type="NCBI Taxonomy" id="252671"/>
    <lineage>
        <taxon>Eukaryota</taxon>
        <taxon>Metazoa</taxon>
        <taxon>Cnidaria</taxon>
        <taxon>Hydrozoa</taxon>
        <taxon>Hydroidolina</taxon>
        <taxon>Leptothecata</taxon>
        <taxon>Obeliida</taxon>
        <taxon>Clytiidae</taxon>
        <taxon>Clytia</taxon>
    </lineage>
</organism>
<feature type="region of interest" description="Disordered" evidence="1">
    <location>
        <begin position="166"/>
        <end position="206"/>
    </location>
</feature>
<dbReference type="Proteomes" id="UP000594262">
    <property type="component" value="Unplaced"/>
</dbReference>
<sequence>MSTHTKSIEEELKNLYCYLEIDGDTKLTVFTKTDDGDDKSVMMCTCDGCNVFTYTLSDGNITDLVADGGFSDRNSLLDHIRSCFQSNTVKATIFDEYVITRFEKDSLSLTLKCHSTTAVERKTILQYSYLKMADELEKYKARVKELEESNNKRSFAEPSTSVITPSIFEPDVKRPKVTKPKVNKNSSIVNPGVRKKKAARGVVFDD</sequence>
<dbReference type="EnsemblMetazoa" id="CLYHEMT005981.1">
    <property type="protein sequence ID" value="CLYHEMP005981.1"/>
    <property type="gene ID" value="CLYHEMG005981"/>
</dbReference>
<evidence type="ECO:0000256" key="1">
    <source>
        <dbReference type="SAM" id="MobiDB-lite"/>
    </source>
</evidence>
<dbReference type="GO" id="GO:0006303">
    <property type="term" value="P:double-strand break repair via nonhomologous end joining"/>
    <property type="evidence" value="ECO:0007669"/>
    <property type="project" value="InterPro"/>
</dbReference>
<name>A0A7M5V992_9CNID</name>
<dbReference type="GO" id="GO:0060090">
    <property type="term" value="F:molecular adaptor activity"/>
    <property type="evidence" value="ECO:0007669"/>
    <property type="project" value="TreeGrafter"/>
</dbReference>